<evidence type="ECO:0000256" key="5">
    <source>
        <dbReference type="ARBA" id="ARBA00023004"/>
    </source>
</evidence>
<keyword evidence="5" id="KW-0408">Iron</keyword>
<evidence type="ECO:0000313" key="8">
    <source>
        <dbReference type="EMBL" id="GAI20669.1"/>
    </source>
</evidence>
<dbReference type="GO" id="GO:0016625">
    <property type="term" value="F:oxidoreductase activity, acting on the aldehyde or oxo group of donors, iron-sulfur protein as acceptor"/>
    <property type="evidence" value="ECO:0007669"/>
    <property type="project" value="InterPro"/>
</dbReference>
<keyword evidence="6" id="KW-0411">Iron-sulfur</keyword>
<dbReference type="Pfam" id="PF02730">
    <property type="entry name" value="AFOR_N"/>
    <property type="match status" value="1"/>
</dbReference>
<dbReference type="InterPro" id="IPR036021">
    <property type="entry name" value="Tungsten_al_ferr_oxy-like_C"/>
</dbReference>
<comment type="caution">
    <text evidence="8">The sequence shown here is derived from an EMBL/GenBank/DDBJ whole genome shotgun (WGS) entry which is preliminary data.</text>
</comment>
<dbReference type="GO" id="GO:0046872">
    <property type="term" value="F:metal ion binding"/>
    <property type="evidence" value="ECO:0007669"/>
    <property type="project" value="UniProtKB-KW"/>
</dbReference>
<dbReference type="SUPFAM" id="SSF48310">
    <property type="entry name" value="Aldehyde ferredoxin oxidoreductase, C-terminal domains"/>
    <property type="match status" value="1"/>
</dbReference>
<evidence type="ECO:0000256" key="2">
    <source>
        <dbReference type="ARBA" id="ARBA00011032"/>
    </source>
</evidence>
<dbReference type="GO" id="GO:0051539">
    <property type="term" value="F:4 iron, 4 sulfur cluster binding"/>
    <property type="evidence" value="ECO:0007669"/>
    <property type="project" value="UniProtKB-KW"/>
</dbReference>
<keyword evidence="3" id="KW-0004">4Fe-4S</keyword>
<evidence type="ECO:0000256" key="1">
    <source>
        <dbReference type="ARBA" id="ARBA00001966"/>
    </source>
</evidence>
<dbReference type="InterPro" id="IPR001203">
    <property type="entry name" value="OxRdtase_Ald_Fedxn_C"/>
</dbReference>
<evidence type="ECO:0000256" key="6">
    <source>
        <dbReference type="ARBA" id="ARBA00023014"/>
    </source>
</evidence>
<evidence type="ECO:0000259" key="7">
    <source>
        <dbReference type="SMART" id="SM00790"/>
    </source>
</evidence>
<dbReference type="AlphaFoldDB" id="X1NPR7"/>
<dbReference type="GO" id="GO:0009055">
    <property type="term" value="F:electron transfer activity"/>
    <property type="evidence" value="ECO:0007669"/>
    <property type="project" value="InterPro"/>
</dbReference>
<reference evidence="8" key="1">
    <citation type="journal article" date="2014" name="Front. Microbiol.">
        <title>High frequency of phylogenetically diverse reductive dehalogenase-homologous genes in deep subseafloor sedimentary metagenomes.</title>
        <authorList>
            <person name="Kawai M."/>
            <person name="Futagami T."/>
            <person name="Toyoda A."/>
            <person name="Takaki Y."/>
            <person name="Nishi S."/>
            <person name="Hori S."/>
            <person name="Arai W."/>
            <person name="Tsubouchi T."/>
            <person name="Morono Y."/>
            <person name="Uchiyama I."/>
            <person name="Ito T."/>
            <person name="Fujiyama A."/>
            <person name="Inagaki F."/>
            <person name="Takami H."/>
        </authorList>
    </citation>
    <scope>NUCLEOTIDE SEQUENCE</scope>
    <source>
        <strain evidence="8">Expedition CK06-06</strain>
    </source>
</reference>
<dbReference type="Gene3D" id="3.60.9.10">
    <property type="entry name" value="Aldehyde ferredoxin oxidoreductase, N-terminal domain"/>
    <property type="match status" value="1"/>
</dbReference>
<sequence length="235" mass="25658">MLKGKAKEYSYLHITNDGFALKNAEELRGSSTKEATRKLKAEYGKYCGILVVGPAAENGVLFANMHVDDMNFFGRGGQGLVLASKNLKAIVVQGQEPVPQHANPDEFTYNEGTALYEAVKRGIANNRVTKAFSKLGTPVVLGPLNDLFGALPTRNFRDSHFEEATGLKGEVLEKTIKVENDGCFGCPIRCKRRTKVGDREGHGPEYETLYALGSSLGIGNLEIVTRLNYLCNELG</sequence>
<accession>X1NPR7</accession>
<dbReference type="PANTHER" id="PTHR30038:SF0">
    <property type="entry name" value="TUNGSTEN-CONTAINING ALDEHYDE FERREDOXIN OXIDOREDUCTASE"/>
    <property type="match status" value="1"/>
</dbReference>
<evidence type="ECO:0000256" key="3">
    <source>
        <dbReference type="ARBA" id="ARBA00022485"/>
    </source>
</evidence>
<dbReference type="PANTHER" id="PTHR30038">
    <property type="entry name" value="ALDEHYDE FERREDOXIN OXIDOREDUCTASE"/>
    <property type="match status" value="1"/>
</dbReference>
<dbReference type="InterPro" id="IPR013984">
    <property type="entry name" value="Ald_Fedxn_OxRdtase_dom2"/>
</dbReference>
<comment type="similarity">
    <text evidence="2">Belongs to the AOR/FOR family.</text>
</comment>
<dbReference type="InterPro" id="IPR036503">
    <property type="entry name" value="Ald_Fedxn_OxRdtase_N_sf"/>
</dbReference>
<keyword evidence="4" id="KW-0479">Metal-binding</keyword>
<dbReference type="SMART" id="SM00790">
    <property type="entry name" value="AFOR_N"/>
    <property type="match status" value="1"/>
</dbReference>
<dbReference type="InterPro" id="IPR051919">
    <property type="entry name" value="W-dependent_AOR"/>
</dbReference>
<feature type="non-terminal residue" evidence="8">
    <location>
        <position position="235"/>
    </location>
</feature>
<dbReference type="EMBL" id="BARV01019847">
    <property type="protein sequence ID" value="GAI20669.1"/>
    <property type="molecule type" value="Genomic_DNA"/>
</dbReference>
<gene>
    <name evidence="8" type="ORF">S06H3_33272</name>
</gene>
<dbReference type="Gene3D" id="1.10.569.10">
    <property type="entry name" value="Aldehyde Ferredoxin Oxidoreductase Protein, subunit A, domain 2"/>
    <property type="match status" value="1"/>
</dbReference>
<evidence type="ECO:0000256" key="4">
    <source>
        <dbReference type="ARBA" id="ARBA00022723"/>
    </source>
</evidence>
<proteinExistence type="inferred from homology"/>
<organism evidence="8">
    <name type="scientific">marine sediment metagenome</name>
    <dbReference type="NCBI Taxonomy" id="412755"/>
    <lineage>
        <taxon>unclassified sequences</taxon>
        <taxon>metagenomes</taxon>
        <taxon>ecological metagenomes</taxon>
    </lineage>
</organism>
<dbReference type="Pfam" id="PF01314">
    <property type="entry name" value="AFOR_C"/>
    <property type="match status" value="1"/>
</dbReference>
<dbReference type="InterPro" id="IPR013983">
    <property type="entry name" value="Ald_Fedxn_OxRdtase_N"/>
</dbReference>
<protein>
    <recommendedName>
        <fullName evidence="7">Aldehyde ferredoxin oxidoreductase N-terminal domain-containing protein</fullName>
    </recommendedName>
</protein>
<name>X1NPR7_9ZZZZ</name>
<feature type="domain" description="Aldehyde ferredoxin oxidoreductase N-terminal" evidence="7">
    <location>
        <begin position="1"/>
        <end position="96"/>
    </location>
</feature>
<comment type="cofactor">
    <cofactor evidence="1">
        <name>[4Fe-4S] cluster</name>
        <dbReference type="ChEBI" id="CHEBI:49883"/>
    </cofactor>
</comment>
<dbReference type="SUPFAM" id="SSF56228">
    <property type="entry name" value="Aldehyde ferredoxin oxidoreductase, N-terminal domain"/>
    <property type="match status" value="1"/>
</dbReference>